<evidence type="ECO:0000256" key="4">
    <source>
        <dbReference type="RuleBase" id="RU000454"/>
    </source>
</evidence>
<keyword evidence="2 4" id="KW-0064">Aspartyl protease</keyword>
<comment type="similarity">
    <text evidence="1 4">Belongs to the peptidase A1 family.</text>
</comment>
<feature type="chain" id="PRO_5042068174" evidence="6">
    <location>
        <begin position="19"/>
        <end position="571"/>
    </location>
</feature>
<dbReference type="GO" id="GO:0004190">
    <property type="term" value="F:aspartic-type endopeptidase activity"/>
    <property type="evidence" value="ECO:0007669"/>
    <property type="project" value="UniProtKB-KW"/>
</dbReference>
<dbReference type="InterPro" id="IPR033121">
    <property type="entry name" value="PEPTIDASE_A1"/>
</dbReference>
<evidence type="ECO:0000256" key="5">
    <source>
        <dbReference type="SAM" id="Phobius"/>
    </source>
</evidence>
<dbReference type="Proteomes" id="UP001203297">
    <property type="component" value="Unassembled WGS sequence"/>
</dbReference>
<dbReference type="GO" id="GO:0006508">
    <property type="term" value="P:proteolysis"/>
    <property type="evidence" value="ECO:0007669"/>
    <property type="project" value="UniProtKB-KW"/>
</dbReference>
<dbReference type="PROSITE" id="PS00141">
    <property type="entry name" value="ASP_PROTEASE"/>
    <property type="match status" value="1"/>
</dbReference>
<dbReference type="PROSITE" id="PS51767">
    <property type="entry name" value="PEPTIDASE_A1"/>
    <property type="match status" value="1"/>
</dbReference>
<dbReference type="InterPro" id="IPR021109">
    <property type="entry name" value="Peptidase_aspartic_dom_sf"/>
</dbReference>
<keyword evidence="6" id="KW-0732">Signal</keyword>
<dbReference type="InterPro" id="IPR001461">
    <property type="entry name" value="Aspartic_peptidase_A1"/>
</dbReference>
<keyword evidence="5" id="KW-1133">Transmembrane helix</keyword>
<dbReference type="PANTHER" id="PTHR47966:SF57">
    <property type="entry name" value="PEPTIDASE A1 DOMAIN-CONTAINING PROTEIN"/>
    <property type="match status" value="1"/>
</dbReference>
<feature type="signal peptide" evidence="6">
    <location>
        <begin position="1"/>
        <end position="18"/>
    </location>
</feature>
<evidence type="ECO:0000256" key="3">
    <source>
        <dbReference type="PIRSR" id="PIRSR601461-1"/>
    </source>
</evidence>
<feature type="active site" evidence="3">
    <location>
        <position position="281"/>
    </location>
</feature>
<dbReference type="PRINTS" id="PR00792">
    <property type="entry name" value="PEPSIN"/>
</dbReference>
<organism evidence="8 9">
    <name type="scientific">Multifurca ochricompacta</name>
    <dbReference type="NCBI Taxonomy" id="376703"/>
    <lineage>
        <taxon>Eukaryota</taxon>
        <taxon>Fungi</taxon>
        <taxon>Dikarya</taxon>
        <taxon>Basidiomycota</taxon>
        <taxon>Agaricomycotina</taxon>
        <taxon>Agaricomycetes</taxon>
        <taxon>Russulales</taxon>
        <taxon>Russulaceae</taxon>
        <taxon>Multifurca</taxon>
    </lineage>
</organism>
<evidence type="ECO:0000256" key="6">
    <source>
        <dbReference type="SAM" id="SignalP"/>
    </source>
</evidence>
<accession>A0AAD4MDK6</accession>
<dbReference type="InterPro" id="IPR001969">
    <property type="entry name" value="Aspartic_peptidase_AS"/>
</dbReference>
<sequence>MRLTAFSLSFALFAATFAAKFPVRKISKHKQFHQRRSGTASISTYTPHVLASSSNAVPDSADLGTVNDMIYIADIELGDVVYHLQLDTGSSDLWIKGQTSPLPNSEQTSTTYNLTYGIGWAFGHISYSTVKFAGISIPSQAFLDVSSAQNPAITYGTSGIMGLGFTALSTIDALINKTGSSSGRSLLYNLFSDNLQEPNFIAFSLQRSTDLTDDVQGTFLIGELDPDYAAVNQTSPIPTFPETNPTRWNVLVEAILVGDTVITMASTVPNAPSNRAVALLDSGTSYSYAPPEVCDAIYRNVPGAQLDPQTGIWSVPCNVEMDVAVQIKGQVFPMHPLDAVPKSITNPGSCVGSFVSSDISAIAAGNFDMIIGDSFLRSVYSVYDFGDFDASGKMGNPYVKLLPLVDPNQASKDFAAARGSTARANITYNAANSTAAASGRTTVSLSDDITNTLNKITIFIPIMLAVLGLNALVILLLAIAAFIYLCRRRNATSARNRRTARRLTPLPLEAMSTHSFAPHEYLQHGSSQHVYQPVSMALSEDTFVPPSPAFHHDGGIRLKAQSFDDRPKSVA</sequence>
<dbReference type="Gene3D" id="2.40.70.10">
    <property type="entry name" value="Acid Proteases"/>
    <property type="match status" value="2"/>
</dbReference>
<keyword evidence="4" id="KW-0378">Hydrolase</keyword>
<dbReference type="InterPro" id="IPR034164">
    <property type="entry name" value="Pepsin-like_dom"/>
</dbReference>
<dbReference type="AlphaFoldDB" id="A0AAD4MDK6"/>
<keyword evidence="5" id="KW-0472">Membrane</keyword>
<gene>
    <name evidence="8" type="ORF">B0F90DRAFT_1685124</name>
</gene>
<feature type="transmembrane region" description="Helical" evidence="5">
    <location>
        <begin position="458"/>
        <end position="485"/>
    </location>
</feature>
<protein>
    <submittedName>
        <fullName evidence="8">Acid protease</fullName>
    </submittedName>
</protein>
<feature type="domain" description="Peptidase A1" evidence="7">
    <location>
        <begin position="71"/>
        <end position="393"/>
    </location>
</feature>
<dbReference type="Pfam" id="PF00026">
    <property type="entry name" value="Asp"/>
    <property type="match status" value="1"/>
</dbReference>
<keyword evidence="5" id="KW-0812">Transmembrane</keyword>
<dbReference type="EMBL" id="WTXG01000002">
    <property type="protein sequence ID" value="KAI0307099.1"/>
    <property type="molecule type" value="Genomic_DNA"/>
</dbReference>
<dbReference type="PANTHER" id="PTHR47966">
    <property type="entry name" value="BETA-SITE APP-CLEAVING ENZYME, ISOFORM A-RELATED"/>
    <property type="match status" value="1"/>
</dbReference>
<dbReference type="SUPFAM" id="SSF50630">
    <property type="entry name" value="Acid proteases"/>
    <property type="match status" value="1"/>
</dbReference>
<name>A0AAD4MDK6_9AGAM</name>
<evidence type="ECO:0000256" key="2">
    <source>
        <dbReference type="ARBA" id="ARBA00022750"/>
    </source>
</evidence>
<evidence type="ECO:0000313" key="9">
    <source>
        <dbReference type="Proteomes" id="UP001203297"/>
    </source>
</evidence>
<evidence type="ECO:0000256" key="1">
    <source>
        <dbReference type="ARBA" id="ARBA00007447"/>
    </source>
</evidence>
<dbReference type="CDD" id="cd05471">
    <property type="entry name" value="pepsin_like"/>
    <property type="match status" value="1"/>
</dbReference>
<reference evidence="8" key="1">
    <citation type="journal article" date="2022" name="New Phytol.">
        <title>Evolutionary transition to the ectomycorrhizal habit in the genomes of a hyperdiverse lineage of mushroom-forming fungi.</title>
        <authorList>
            <person name="Looney B."/>
            <person name="Miyauchi S."/>
            <person name="Morin E."/>
            <person name="Drula E."/>
            <person name="Courty P.E."/>
            <person name="Kohler A."/>
            <person name="Kuo A."/>
            <person name="LaButti K."/>
            <person name="Pangilinan J."/>
            <person name="Lipzen A."/>
            <person name="Riley R."/>
            <person name="Andreopoulos W."/>
            <person name="He G."/>
            <person name="Johnson J."/>
            <person name="Nolan M."/>
            <person name="Tritt A."/>
            <person name="Barry K.W."/>
            <person name="Grigoriev I.V."/>
            <person name="Nagy L.G."/>
            <person name="Hibbett D."/>
            <person name="Henrissat B."/>
            <person name="Matheny P.B."/>
            <person name="Labbe J."/>
            <person name="Martin F.M."/>
        </authorList>
    </citation>
    <scope>NUCLEOTIDE SEQUENCE</scope>
    <source>
        <strain evidence="8">BPL690</strain>
    </source>
</reference>
<comment type="caution">
    <text evidence="8">The sequence shown here is derived from an EMBL/GenBank/DDBJ whole genome shotgun (WGS) entry which is preliminary data.</text>
</comment>
<evidence type="ECO:0000313" key="8">
    <source>
        <dbReference type="EMBL" id="KAI0307099.1"/>
    </source>
</evidence>
<keyword evidence="4 8" id="KW-0645">Protease</keyword>
<proteinExistence type="inferred from homology"/>
<evidence type="ECO:0000259" key="7">
    <source>
        <dbReference type="PROSITE" id="PS51767"/>
    </source>
</evidence>
<feature type="active site" evidence="3">
    <location>
        <position position="87"/>
    </location>
</feature>
<keyword evidence="9" id="KW-1185">Reference proteome</keyword>